<dbReference type="InterPro" id="IPR031311">
    <property type="entry name" value="CHIT_BIND_RR_consensus"/>
</dbReference>
<protein>
    <recommendedName>
        <fullName evidence="5">Cuticle protein 19</fullName>
    </recommendedName>
</protein>
<accession>A0A8K0KR21</accession>
<dbReference type="GO" id="GO:0005615">
    <property type="term" value="C:extracellular space"/>
    <property type="evidence" value="ECO:0007669"/>
    <property type="project" value="TreeGrafter"/>
</dbReference>
<dbReference type="PROSITE" id="PS00233">
    <property type="entry name" value="CHIT_BIND_RR_1"/>
    <property type="match status" value="1"/>
</dbReference>
<name>A0A8K0KR21_LADFU</name>
<gene>
    <name evidence="3" type="ORF">J437_LFUL016998</name>
</gene>
<dbReference type="PANTHER" id="PTHR12236:SF95">
    <property type="entry name" value="CUTICULAR PROTEIN 76BD, ISOFORM C-RELATED"/>
    <property type="match status" value="1"/>
</dbReference>
<reference evidence="3" key="2">
    <citation type="submission" date="2017-10" db="EMBL/GenBank/DDBJ databases">
        <title>Ladona fulva Genome sequencing and assembly.</title>
        <authorList>
            <person name="Murali S."/>
            <person name="Richards S."/>
            <person name="Bandaranaike D."/>
            <person name="Bellair M."/>
            <person name="Blankenburg K."/>
            <person name="Chao H."/>
            <person name="Dinh H."/>
            <person name="Doddapaneni H."/>
            <person name="Dugan-Rocha S."/>
            <person name="Elkadiri S."/>
            <person name="Gnanaolivu R."/>
            <person name="Hernandez B."/>
            <person name="Skinner E."/>
            <person name="Javaid M."/>
            <person name="Lee S."/>
            <person name="Li M."/>
            <person name="Ming W."/>
            <person name="Munidasa M."/>
            <person name="Muniz J."/>
            <person name="Nguyen L."/>
            <person name="Hughes D."/>
            <person name="Osuji N."/>
            <person name="Pu L.-L."/>
            <person name="Puazo M."/>
            <person name="Qu C."/>
            <person name="Quiroz J."/>
            <person name="Raj R."/>
            <person name="Weissenberger G."/>
            <person name="Xin Y."/>
            <person name="Zou X."/>
            <person name="Han Y."/>
            <person name="Worley K."/>
            <person name="Muzny D."/>
            <person name="Gibbs R."/>
        </authorList>
    </citation>
    <scope>NUCLEOTIDE SEQUENCE</scope>
    <source>
        <strain evidence="3">Sampled in the wild</strain>
    </source>
</reference>
<organism evidence="3 4">
    <name type="scientific">Ladona fulva</name>
    <name type="common">Scarce chaser dragonfly</name>
    <name type="synonym">Libellula fulva</name>
    <dbReference type="NCBI Taxonomy" id="123851"/>
    <lineage>
        <taxon>Eukaryota</taxon>
        <taxon>Metazoa</taxon>
        <taxon>Ecdysozoa</taxon>
        <taxon>Arthropoda</taxon>
        <taxon>Hexapoda</taxon>
        <taxon>Insecta</taxon>
        <taxon>Pterygota</taxon>
        <taxon>Palaeoptera</taxon>
        <taxon>Odonata</taxon>
        <taxon>Epiprocta</taxon>
        <taxon>Anisoptera</taxon>
        <taxon>Libelluloidea</taxon>
        <taxon>Libellulidae</taxon>
        <taxon>Ladona</taxon>
    </lineage>
</organism>
<evidence type="ECO:0008006" key="5">
    <source>
        <dbReference type="Google" id="ProtNLM"/>
    </source>
</evidence>
<dbReference type="PROSITE" id="PS51155">
    <property type="entry name" value="CHIT_BIND_RR_2"/>
    <property type="match status" value="1"/>
</dbReference>
<dbReference type="Proteomes" id="UP000792457">
    <property type="component" value="Unassembled WGS sequence"/>
</dbReference>
<dbReference type="InterPro" id="IPR000618">
    <property type="entry name" value="Insect_cuticle"/>
</dbReference>
<dbReference type="GO" id="GO:0042302">
    <property type="term" value="F:structural constituent of cuticle"/>
    <property type="evidence" value="ECO:0007669"/>
    <property type="project" value="UniProtKB-UniRule"/>
</dbReference>
<dbReference type="Pfam" id="PF00379">
    <property type="entry name" value="Chitin_bind_4"/>
    <property type="match status" value="1"/>
</dbReference>
<dbReference type="PANTHER" id="PTHR12236">
    <property type="entry name" value="STRUCTURAL CONTITUENT OF CUTICLE"/>
    <property type="match status" value="1"/>
</dbReference>
<proteinExistence type="predicted"/>
<dbReference type="InterPro" id="IPR051217">
    <property type="entry name" value="Insect_Cuticle_Struc_Prot"/>
</dbReference>
<evidence type="ECO:0000313" key="4">
    <source>
        <dbReference type="Proteomes" id="UP000792457"/>
    </source>
</evidence>
<dbReference type="EMBL" id="KZ309070">
    <property type="protein sequence ID" value="KAG8236743.1"/>
    <property type="molecule type" value="Genomic_DNA"/>
</dbReference>
<evidence type="ECO:0000256" key="1">
    <source>
        <dbReference type="ARBA" id="ARBA00022460"/>
    </source>
</evidence>
<dbReference type="PRINTS" id="PR00947">
    <property type="entry name" value="CUTICLE"/>
</dbReference>
<evidence type="ECO:0000256" key="2">
    <source>
        <dbReference type="PROSITE-ProRule" id="PRU00497"/>
    </source>
</evidence>
<sequence length="151" mass="16892">MRFQSPLTGTKGMVTLLTTTEICTNATSDCDAHPKYQFNYGVNDPHTGDIKNQWEERDGDVVKGSYSLHEADGTVRTVEYTADKHNGFNAVVKRTGKATHPQTVAHNYGGGEVHHQYQLDQQYQGEQHQFQPAAPHYDAGVENYNHGGEHY</sequence>
<dbReference type="GO" id="GO:0031012">
    <property type="term" value="C:extracellular matrix"/>
    <property type="evidence" value="ECO:0007669"/>
    <property type="project" value="TreeGrafter"/>
</dbReference>
<dbReference type="AlphaFoldDB" id="A0A8K0KR21"/>
<evidence type="ECO:0000313" key="3">
    <source>
        <dbReference type="EMBL" id="KAG8236743.1"/>
    </source>
</evidence>
<keyword evidence="1 2" id="KW-0193">Cuticle</keyword>
<dbReference type="OrthoDB" id="6348134at2759"/>
<comment type="caution">
    <text evidence="3">The sequence shown here is derived from an EMBL/GenBank/DDBJ whole genome shotgun (WGS) entry which is preliminary data.</text>
</comment>
<keyword evidence="4" id="KW-1185">Reference proteome</keyword>
<reference evidence="3" key="1">
    <citation type="submission" date="2013-04" db="EMBL/GenBank/DDBJ databases">
        <authorList>
            <person name="Qu J."/>
            <person name="Murali S.C."/>
            <person name="Bandaranaike D."/>
            <person name="Bellair M."/>
            <person name="Blankenburg K."/>
            <person name="Chao H."/>
            <person name="Dinh H."/>
            <person name="Doddapaneni H."/>
            <person name="Downs B."/>
            <person name="Dugan-Rocha S."/>
            <person name="Elkadiri S."/>
            <person name="Gnanaolivu R.D."/>
            <person name="Hernandez B."/>
            <person name="Javaid M."/>
            <person name="Jayaseelan J.C."/>
            <person name="Lee S."/>
            <person name="Li M."/>
            <person name="Ming W."/>
            <person name="Munidasa M."/>
            <person name="Muniz J."/>
            <person name="Nguyen L."/>
            <person name="Ongeri F."/>
            <person name="Osuji N."/>
            <person name="Pu L.-L."/>
            <person name="Puazo M."/>
            <person name="Qu C."/>
            <person name="Quiroz J."/>
            <person name="Raj R."/>
            <person name="Weissenberger G."/>
            <person name="Xin Y."/>
            <person name="Zou X."/>
            <person name="Han Y."/>
            <person name="Richards S."/>
            <person name="Worley K."/>
            <person name="Muzny D."/>
            <person name="Gibbs R."/>
        </authorList>
    </citation>
    <scope>NUCLEOTIDE SEQUENCE</scope>
    <source>
        <strain evidence="3">Sampled in the wild</strain>
    </source>
</reference>